<evidence type="ECO:0000256" key="8">
    <source>
        <dbReference type="ARBA" id="ARBA00022723"/>
    </source>
</evidence>
<name>A0A381Y9A3_9ZZZZ</name>
<keyword evidence="7" id="KW-0436">Ligase</keyword>
<evidence type="ECO:0000256" key="1">
    <source>
        <dbReference type="ARBA" id="ARBA00001947"/>
    </source>
</evidence>
<evidence type="ECO:0000313" key="17">
    <source>
        <dbReference type="EMBL" id="SVA73007.1"/>
    </source>
</evidence>
<evidence type="ECO:0000256" key="3">
    <source>
        <dbReference type="ARBA" id="ARBA00005594"/>
    </source>
</evidence>
<dbReference type="CDD" id="cd00672">
    <property type="entry name" value="CysRS_core"/>
    <property type="match status" value="1"/>
</dbReference>
<dbReference type="AlphaFoldDB" id="A0A381Y9A3"/>
<evidence type="ECO:0000256" key="10">
    <source>
        <dbReference type="ARBA" id="ARBA00022833"/>
    </source>
</evidence>
<dbReference type="GO" id="GO:0005524">
    <property type="term" value="F:ATP binding"/>
    <property type="evidence" value="ECO:0007669"/>
    <property type="project" value="UniProtKB-KW"/>
</dbReference>
<dbReference type="InterPro" id="IPR014729">
    <property type="entry name" value="Rossmann-like_a/b/a_fold"/>
</dbReference>
<dbReference type="EC" id="6.1.1.16" evidence="4"/>
<comment type="similarity">
    <text evidence="3">Belongs to the class-I aminoacyl-tRNA synthetase family.</text>
</comment>
<comment type="catalytic activity">
    <reaction evidence="15">
        <text>tRNA(Cys) + L-cysteine + ATP = L-cysteinyl-tRNA(Cys) + AMP + diphosphate</text>
        <dbReference type="Rhea" id="RHEA:17773"/>
        <dbReference type="Rhea" id="RHEA-COMP:9661"/>
        <dbReference type="Rhea" id="RHEA-COMP:9679"/>
        <dbReference type="ChEBI" id="CHEBI:30616"/>
        <dbReference type="ChEBI" id="CHEBI:33019"/>
        <dbReference type="ChEBI" id="CHEBI:35235"/>
        <dbReference type="ChEBI" id="CHEBI:78442"/>
        <dbReference type="ChEBI" id="CHEBI:78517"/>
        <dbReference type="ChEBI" id="CHEBI:456215"/>
        <dbReference type="EC" id="6.1.1.16"/>
    </reaction>
</comment>
<dbReference type="GO" id="GO:0006423">
    <property type="term" value="P:cysteinyl-tRNA aminoacylation"/>
    <property type="evidence" value="ECO:0007669"/>
    <property type="project" value="InterPro"/>
</dbReference>
<dbReference type="Pfam" id="PF01406">
    <property type="entry name" value="tRNA-synt_1e"/>
    <property type="match status" value="1"/>
</dbReference>
<proteinExistence type="inferred from homology"/>
<evidence type="ECO:0000256" key="6">
    <source>
        <dbReference type="ARBA" id="ARBA00022490"/>
    </source>
</evidence>
<dbReference type="InterPro" id="IPR024909">
    <property type="entry name" value="Cys-tRNA/MSH_ligase"/>
</dbReference>
<keyword evidence="12" id="KW-0648">Protein biosynthesis</keyword>
<dbReference type="FunFam" id="3.40.50.620:FF:000068">
    <property type="entry name" value="Cysteine--tRNA ligase"/>
    <property type="match status" value="1"/>
</dbReference>
<comment type="cofactor">
    <cofactor evidence="1">
        <name>Zn(2+)</name>
        <dbReference type="ChEBI" id="CHEBI:29105"/>
    </cofactor>
</comment>
<evidence type="ECO:0000256" key="9">
    <source>
        <dbReference type="ARBA" id="ARBA00022741"/>
    </source>
</evidence>
<dbReference type="GO" id="GO:0004817">
    <property type="term" value="F:cysteine-tRNA ligase activity"/>
    <property type="evidence" value="ECO:0007669"/>
    <property type="project" value="UniProtKB-EC"/>
</dbReference>
<keyword evidence="9" id="KW-0547">Nucleotide-binding</keyword>
<keyword evidence="11" id="KW-0067">ATP-binding</keyword>
<dbReference type="EMBL" id="UINC01017573">
    <property type="protein sequence ID" value="SVA73007.1"/>
    <property type="molecule type" value="Genomic_DNA"/>
</dbReference>
<evidence type="ECO:0000256" key="12">
    <source>
        <dbReference type="ARBA" id="ARBA00022917"/>
    </source>
</evidence>
<evidence type="ECO:0000256" key="11">
    <source>
        <dbReference type="ARBA" id="ARBA00022840"/>
    </source>
</evidence>
<dbReference type="PANTHER" id="PTHR10890">
    <property type="entry name" value="CYSTEINYL-TRNA SYNTHETASE"/>
    <property type="match status" value="1"/>
</dbReference>
<evidence type="ECO:0000256" key="5">
    <source>
        <dbReference type="ARBA" id="ARBA00014738"/>
    </source>
</evidence>
<evidence type="ECO:0000256" key="2">
    <source>
        <dbReference type="ARBA" id="ARBA00004496"/>
    </source>
</evidence>
<protein>
    <recommendedName>
        <fullName evidence="5">Cysteine--tRNA ligase</fullName>
        <ecNumber evidence="4">6.1.1.16</ecNumber>
    </recommendedName>
    <alternativeName>
        <fullName evidence="14">Cysteinyl-tRNA synthetase</fullName>
    </alternativeName>
</protein>
<organism evidence="17">
    <name type="scientific">marine metagenome</name>
    <dbReference type="NCBI Taxonomy" id="408172"/>
    <lineage>
        <taxon>unclassified sequences</taxon>
        <taxon>metagenomes</taxon>
        <taxon>ecological metagenomes</taxon>
    </lineage>
</organism>
<reference evidence="17" key="1">
    <citation type="submission" date="2018-05" db="EMBL/GenBank/DDBJ databases">
        <authorList>
            <person name="Lanie J.A."/>
            <person name="Ng W.-L."/>
            <person name="Kazmierczak K.M."/>
            <person name="Andrzejewski T.M."/>
            <person name="Davidsen T.M."/>
            <person name="Wayne K.J."/>
            <person name="Tettelin H."/>
            <person name="Glass J.I."/>
            <person name="Rusch D."/>
            <person name="Podicherti R."/>
            <person name="Tsui H.-C.T."/>
            <person name="Winkler M.E."/>
        </authorList>
    </citation>
    <scope>NUCLEOTIDE SEQUENCE</scope>
</reference>
<dbReference type="GO" id="GO:0046872">
    <property type="term" value="F:metal ion binding"/>
    <property type="evidence" value="ECO:0007669"/>
    <property type="project" value="UniProtKB-KW"/>
</dbReference>
<sequence length="365" mass="40924">MDIFLHNTHTRTKERFEPASHDEVSIYVCGPTVYDRVHIGNGRPAVVFDVLVRVLRLYYKNVRYVRNITDIDDKINAAAQATAEPIAEITDRFAVAYQEDVAALGVLEPTVEPRATGHIPEIIDMIKLLVERGHAYEADGHVLFDVPSDPGYGSLSRRSLADMIDGARVEVAPYKRDPKDFVLWKPSTEDLPGWESPWGRGRPGWHIECSAMIHKHLGPTIDIHGGGNDLTFPHHENELAQSRCAGDHANYVRYWMHNGMLTMGAEKMSKSLGNIVTIHELLETHDGEVLRYALLSGQYRQSLVWEERLLQQARSSLDTLYQALRTSTSDRPNTAQFYANSPASEFPTAVLEALADDLNTPMALA</sequence>
<dbReference type="NCBIfam" id="TIGR00435">
    <property type="entry name" value="cysS"/>
    <property type="match status" value="1"/>
</dbReference>
<comment type="subcellular location">
    <subcellularLocation>
        <location evidence="2">Cytoplasm</location>
    </subcellularLocation>
</comment>
<evidence type="ECO:0000259" key="16">
    <source>
        <dbReference type="Pfam" id="PF01406"/>
    </source>
</evidence>
<feature type="non-terminal residue" evidence="17">
    <location>
        <position position="365"/>
    </location>
</feature>
<dbReference type="Gene3D" id="3.40.50.620">
    <property type="entry name" value="HUPs"/>
    <property type="match status" value="1"/>
</dbReference>
<feature type="domain" description="tRNA synthetases class I catalytic" evidence="16">
    <location>
        <begin position="16"/>
        <end position="314"/>
    </location>
</feature>
<dbReference type="InterPro" id="IPR032678">
    <property type="entry name" value="tRNA-synt_1_cat_dom"/>
</dbReference>
<evidence type="ECO:0000256" key="4">
    <source>
        <dbReference type="ARBA" id="ARBA00012832"/>
    </source>
</evidence>
<dbReference type="PRINTS" id="PR00983">
    <property type="entry name" value="TRNASYNTHCYS"/>
</dbReference>
<dbReference type="SUPFAM" id="SSF52374">
    <property type="entry name" value="Nucleotidylyl transferase"/>
    <property type="match status" value="1"/>
</dbReference>
<keyword evidence="10" id="KW-0862">Zinc</keyword>
<evidence type="ECO:0000256" key="13">
    <source>
        <dbReference type="ARBA" id="ARBA00023146"/>
    </source>
</evidence>
<dbReference type="GO" id="GO:0005829">
    <property type="term" value="C:cytosol"/>
    <property type="evidence" value="ECO:0007669"/>
    <property type="project" value="TreeGrafter"/>
</dbReference>
<evidence type="ECO:0000256" key="14">
    <source>
        <dbReference type="ARBA" id="ARBA00031499"/>
    </source>
</evidence>
<keyword evidence="13" id="KW-0030">Aminoacyl-tRNA synthetase</keyword>
<dbReference type="InterPro" id="IPR015803">
    <property type="entry name" value="Cys-tRNA-ligase"/>
</dbReference>
<keyword evidence="6" id="KW-0963">Cytoplasm</keyword>
<evidence type="ECO:0000256" key="7">
    <source>
        <dbReference type="ARBA" id="ARBA00022598"/>
    </source>
</evidence>
<keyword evidence="8" id="KW-0479">Metal-binding</keyword>
<accession>A0A381Y9A3</accession>
<gene>
    <name evidence="17" type="ORF">METZ01_LOCUS125861</name>
</gene>
<dbReference type="PANTHER" id="PTHR10890:SF3">
    <property type="entry name" value="CYSTEINE--TRNA LIGASE, CYTOPLASMIC"/>
    <property type="match status" value="1"/>
</dbReference>
<dbReference type="HAMAP" id="MF_00041">
    <property type="entry name" value="Cys_tRNA_synth"/>
    <property type="match status" value="1"/>
</dbReference>
<dbReference type="Gene3D" id="1.20.120.640">
    <property type="entry name" value="Anticodon-binding domain of a subclass of class I aminoacyl-tRNA synthetases"/>
    <property type="match status" value="1"/>
</dbReference>
<evidence type="ECO:0000256" key="15">
    <source>
        <dbReference type="ARBA" id="ARBA00047398"/>
    </source>
</evidence>